<dbReference type="PROSITE" id="PS50977">
    <property type="entry name" value="HTH_TETR_2"/>
    <property type="match status" value="1"/>
</dbReference>
<feature type="domain" description="HTH tetR-type" evidence="3">
    <location>
        <begin position="3"/>
        <end position="63"/>
    </location>
</feature>
<comment type="caution">
    <text evidence="4">The sequence shown here is derived from an EMBL/GenBank/DDBJ whole genome shotgun (WGS) entry which is preliminary data.</text>
</comment>
<dbReference type="Proteomes" id="UP001310022">
    <property type="component" value="Unassembled WGS sequence"/>
</dbReference>
<feature type="DNA-binding region" description="H-T-H motif" evidence="2">
    <location>
        <begin position="26"/>
        <end position="45"/>
    </location>
</feature>
<dbReference type="InterPro" id="IPR009057">
    <property type="entry name" value="Homeodomain-like_sf"/>
</dbReference>
<dbReference type="EMBL" id="BQKE01000002">
    <property type="protein sequence ID" value="GJM62697.1"/>
    <property type="molecule type" value="Genomic_DNA"/>
</dbReference>
<protein>
    <recommendedName>
        <fullName evidence="3">HTH tetR-type domain-containing protein</fullName>
    </recommendedName>
</protein>
<reference evidence="4 5" key="1">
    <citation type="submission" date="2021-12" db="EMBL/GenBank/DDBJ databases">
        <title>Genome sequencing of bacteria with rrn-lacking chromosome and rrn-plasmid.</title>
        <authorList>
            <person name="Anda M."/>
            <person name="Iwasaki W."/>
        </authorList>
    </citation>
    <scope>NUCLEOTIDE SEQUENCE [LARGE SCALE GENOMIC DNA]</scope>
    <source>
        <strain evidence="4 5">NBRC 15940</strain>
    </source>
</reference>
<accession>A0AAN5ALC4</accession>
<dbReference type="Gene3D" id="1.10.357.10">
    <property type="entry name" value="Tetracycline Repressor, domain 2"/>
    <property type="match status" value="1"/>
</dbReference>
<sequence length="202" mass="23031">MKEDVKGKILKVATNILLEKGYSGLKMQALADEAQINKGLLHYYFKNKQNIYYGVLEILVDNIYLHIRSVLDLDIPFEERLAKIALLYLDRLEKIPGLPTFIVGEICRNPELANNFPLAQEFVSTLIFLSEKLGEAHLPNGREEVMSLITNMMSLLAFPYMMDPLKQKIFPQSHKGLSEEGQKEQRAKEVAAMVMFNLKSKA</sequence>
<dbReference type="PANTHER" id="PTHR30328">
    <property type="entry name" value="TRANSCRIPTIONAL REPRESSOR"/>
    <property type="match status" value="1"/>
</dbReference>
<dbReference type="SUPFAM" id="SSF46689">
    <property type="entry name" value="Homeodomain-like"/>
    <property type="match status" value="1"/>
</dbReference>
<evidence type="ECO:0000259" key="3">
    <source>
        <dbReference type="PROSITE" id="PS50977"/>
    </source>
</evidence>
<evidence type="ECO:0000313" key="4">
    <source>
        <dbReference type="EMBL" id="GJM62697.1"/>
    </source>
</evidence>
<gene>
    <name evidence="4" type="ORF">PEDI_32490</name>
</gene>
<dbReference type="PRINTS" id="PR00455">
    <property type="entry name" value="HTHTETR"/>
</dbReference>
<evidence type="ECO:0000256" key="2">
    <source>
        <dbReference type="PROSITE-ProRule" id="PRU00335"/>
    </source>
</evidence>
<name>A0AAN5ALC4_9BACT</name>
<dbReference type="InterPro" id="IPR050109">
    <property type="entry name" value="HTH-type_TetR-like_transc_reg"/>
</dbReference>
<dbReference type="InterPro" id="IPR001647">
    <property type="entry name" value="HTH_TetR"/>
</dbReference>
<evidence type="ECO:0000256" key="1">
    <source>
        <dbReference type="ARBA" id="ARBA00023125"/>
    </source>
</evidence>
<dbReference type="AlphaFoldDB" id="A0AAN5ALC4"/>
<dbReference type="RefSeq" id="WP_338237941.1">
    <property type="nucleotide sequence ID" value="NZ_BQKE01000002.1"/>
</dbReference>
<proteinExistence type="predicted"/>
<dbReference type="Pfam" id="PF00440">
    <property type="entry name" value="TetR_N"/>
    <property type="match status" value="1"/>
</dbReference>
<dbReference type="PANTHER" id="PTHR30328:SF54">
    <property type="entry name" value="HTH-TYPE TRANSCRIPTIONAL REPRESSOR SCO4008"/>
    <property type="match status" value="1"/>
</dbReference>
<keyword evidence="5" id="KW-1185">Reference proteome</keyword>
<organism evidence="4 5">
    <name type="scientific">Persicobacter diffluens</name>
    <dbReference type="NCBI Taxonomy" id="981"/>
    <lineage>
        <taxon>Bacteria</taxon>
        <taxon>Pseudomonadati</taxon>
        <taxon>Bacteroidota</taxon>
        <taxon>Cytophagia</taxon>
        <taxon>Cytophagales</taxon>
        <taxon>Persicobacteraceae</taxon>
        <taxon>Persicobacter</taxon>
    </lineage>
</organism>
<evidence type="ECO:0000313" key="5">
    <source>
        <dbReference type="Proteomes" id="UP001310022"/>
    </source>
</evidence>
<dbReference type="GO" id="GO:0003677">
    <property type="term" value="F:DNA binding"/>
    <property type="evidence" value="ECO:0007669"/>
    <property type="project" value="UniProtKB-UniRule"/>
</dbReference>
<keyword evidence="1 2" id="KW-0238">DNA-binding</keyword>